<evidence type="ECO:0000259" key="2">
    <source>
        <dbReference type="Pfam" id="PF12222"/>
    </source>
</evidence>
<keyword evidence="1" id="KW-1133">Transmembrane helix</keyword>
<proteinExistence type="predicted"/>
<dbReference type="Proteomes" id="UP001303373">
    <property type="component" value="Chromosome 2"/>
</dbReference>
<feature type="domain" description="Peptide N-acetyl-beta-D-glucosaminyl asparaginase amidase A N-terminal" evidence="2">
    <location>
        <begin position="209"/>
        <end position="524"/>
    </location>
</feature>
<dbReference type="AlphaFoldDB" id="A0AAQ3R2R9"/>
<dbReference type="InterPro" id="IPR056948">
    <property type="entry name" value="PNGaseA_N"/>
</dbReference>
<dbReference type="Pfam" id="PF25156">
    <property type="entry name" value="PNGase_A_C"/>
    <property type="match status" value="1"/>
</dbReference>
<dbReference type="PANTHER" id="PTHR31104">
    <property type="entry name" value="PEPTIDE-N4-(N-ACETYL-BETA-GLUCOSAMINYL)ASPARAGINE AMIDASE A PROTEIN"/>
    <property type="match status" value="1"/>
</dbReference>
<protein>
    <recommendedName>
        <fullName evidence="2">Peptide N-acetyl-beta-D-glucosaminyl asparaginase amidase A N-terminal domain-containing protein</fullName>
    </recommendedName>
</protein>
<reference evidence="3 4" key="1">
    <citation type="submission" date="2023-11" db="EMBL/GenBank/DDBJ databases">
        <title>An acidophilic fungus is an integral part of prey digestion in a carnivorous sundew plant.</title>
        <authorList>
            <person name="Tsai I.J."/>
        </authorList>
    </citation>
    <scope>NUCLEOTIDE SEQUENCE [LARGE SCALE GENOMIC DNA]</scope>
    <source>
        <strain evidence="3">169a</strain>
    </source>
</reference>
<evidence type="ECO:0000256" key="1">
    <source>
        <dbReference type="SAM" id="Phobius"/>
    </source>
</evidence>
<sequence length="796" mass="87334">MNNEAQNNSNDAFQRREQTLQTAVAIAREQDEHLDETIKQILQQALSDIWAKIEQQPHTSILTRGEFAVFNTFIADYEGNKLTGPDKIETMTANWPEEKVNKPDDDHFIVDSHNAKRRNTGTTLLKVASALAAGVVLLWVIADPVMLCFRSRMNAPEVKNSTQHYTRATTSPVLNVFQVYPPVLTSTHDGTLEITDGSSHGAGDLEASKQRTCQETLVVHTFAYSYGIPYIGQYTPPSCSFNRVTWNLTVTSAGRQFDRLGTVWFGDIEVFRTSTAEPTKAGIVWTYLKDMTNFLSLFKTKQKIIFDLGNLIDNTYTGSFNVTLTASFFTADDSITPADLILPVSTRQSSANMPSIFTLPPETASNIVTLPRNIKKAVFTISATGQQQEEFWWSNVLQSNIDTFPDYGQLYGYSPFREVQLFIDGSLAGVAWPFPIIFTGGVVPGLWRPIVGIDAFDLKEDEIDVSPWLPLLCDGKAHNFTIRVSGLNDNGKGVASLSETTDTYWLVSGKIFLWLDNAGHVTTGSGPFKNTPAPRFTVSSSVGKGNNGTNETLSYSVAAQRSLSFQSVLNLAHGPQAALWQQTLSFSNQGTFTEGGNVEVNTQKTTGFEASTSFSRRFVYPLYANTSQENLVDGFTLAATINRGKSVDIIGEPVFPTGLESFAAARAVQPAFQGFQGASLVTTQNGNAIYTSNTTSSTSVSYGETEQDMKFSGIGVHLTQNTQNLAFPSISSSDELFHRYVSAVNGTVIEDDETLINHPVGHTHAPGSVQGFTLDNVPGRGGNLWHRMRRGDLLHL</sequence>
<keyword evidence="4" id="KW-1185">Reference proteome</keyword>
<dbReference type="Pfam" id="PF12222">
    <property type="entry name" value="PNGaseA"/>
    <property type="match status" value="1"/>
</dbReference>
<dbReference type="InterPro" id="IPR021102">
    <property type="entry name" value="PNGase_A"/>
</dbReference>
<keyword evidence="1" id="KW-0812">Transmembrane</keyword>
<keyword evidence="1" id="KW-0472">Membrane</keyword>
<gene>
    <name evidence="3" type="ORF">R9X50_00134200</name>
</gene>
<evidence type="ECO:0000313" key="3">
    <source>
        <dbReference type="EMBL" id="WPG98550.1"/>
    </source>
</evidence>
<dbReference type="EMBL" id="CP138581">
    <property type="protein sequence ID" value="WPG98550.1"/>
    <property type="molecule type" value="Genomic_DNA"/>
</dbReference>
<name>A0AAQ3R2R9_9PEZI</name>
<organism evidence="3 4">
    <name type="scientific">Acrodontium crateriforme</name>
    <dbReference type="NCBI Taxonomy" id="150365"/>
    <lineage>
        <taxon>Eukaryota</taxon>
        <taxon>Fungi</taxon>
        <taxon>Dikarya</taxon>
        <taxon>Ascomycota</taxon>
        <taxon>Pezizomycotina</taxon>
        <taxon>Dothideomycetes</taxon>
        <taxon>Dothideomycetidae</taxon>
        <taxon>Mycosphaerellales</taxon>
        <taxon>Teratosphaeriaceae</taxon>
        <taxon>Acrodontium</taxon>
    </lineage>
</organism>
<feature type="transmembrane region" description="Helical" evidence="1">
    <location>
        <begin position="123"/>
        <end position="142"/>
    </location>
</feature>
<evidence type="ECO:0000313" key="4">
    <source>
        <dbReference type="Proteomes" id="UP001303373"/>
    </source>
</evidence>
<accession>A0AAQ3R2R9</accession>